<dbReference type="SMART" id="SM00665">
    <property type="entry name" value="B561"/>
    <property type="match status" value="1"/>
</dbReference>
<evidence type="ECO:0000256" key="9">
    <source>
        <dbReference type="SAM" id="SignalP"/>
    </source>
</evidence>
<dbReference type="PROSITE" id="PS50939">
    <property type="entry name" value="CYTOCHROME_B561"/>
    <property type="match status" value="1"/>
</dbReference>
<proteinExistence type="predicted"/>
<dbReference type="InterPro" id="IPR006593">
    <property type="entry name" value="Cyt_b561/ferric_Rdtase_TM"/>
</dbReference>
<dbReference type="Proteomes" id="UP000636709">
    <property type="component" value="Unassembled WGS sequence"/>
</dbReference>
<keyword evidence="2" id="KW-0813">Transport</keyword>
<dbReference type="Pfam" id="PF03188">
    <property type="entry name" value="Cytochrom_B561"/>
    <property type="match status" value="1"/>
</dbReference>
<keyword evidence="5" id="KW-0249">Electron transport</keyword>
<dbReference type="PROSITE" id="PS50836">
    <property type="entry name" value="DOMON"/>
    <property type="match status" value="1"/>
</dbReference>
<reference evidence="12" key="1">
    <citation type="submission" date="2020-07" db="EMBL/GenBank/DDBJ databases">
        <title>Genome sequence and genetic diversity analysis of an under-domesticated orphan crop, white fonio (Digitaria exilis).</title>
        <authorList>
            <person name="Bennetzen J.L."/>
            <person name="Chen S."/>
            <person name="Ma X."/>
            <person name="Wang X."/>
            <person name="Yssel A.E.J."/>
            <person name="Chaluvadi S.R."/>
            <person name="Johnson M."/>
            <person name="Gangashetty P."/>
            <person name="Hamidou F."/>
            <person name="Sanogo M.D."/>
            <person name="Zwaenepoel A."/>
            <person name="Wallace J."/>
            <person name="Van De Peer Y."/>
            <person name="Van Deynze A."/>
        </authorList>
    </citation>
    <scope>NUCLEOTIDE SEQUENCE</scope>
    <source>
        <tissue evidence="12">Leaves</tissue>
    </source>
</reference>
<dbReference type="PANTHER" id="PTHR23130">
    <property type="entry name" value="CYTOCHROME B561 AND DOMON DOMAIN-CONTAINING PROTEIN"/>
    <property type="match status" value="1"/>
</dbReference>
<keyword evidence="13" id="KW-1185">Reference proteome</keyword>
<feature type="transmembrane region" description="Helical" evidence="8">
    <location>
        <begin position="353"/>
        <end position="374"/>
    </location>
</feature>
<evidence type="ECO:0000259" key="11">
    <source>
        <dbReference type="PROSITE" id="PS50939"/>
    </source>
</evidence>
<sequence>MSARMGSVARAVAAAMVVVVALASSVATAQMESCNAELPPVLVANYSGLACQPVWNNFVLRVRTHARVLMFLCRFCDKNNVLRIVLSTMYSTGWVGMGFSRDGLMIGSSAMVGWIGKKGLPHIRQFALRGKTSSKVVVDRGFLVSNDHDHTVVVQQAKIYLAFQLKFSYRLTHQHIIMAFGNSIPVKNKLTRHQDKTSFTFDFTTGRASVDGSFPYGLRRAHGVLNVFAWGVLMPIGAIVARYFRRVDPLWFYLHVGLQFVGFIIGLAGVVAGVALYNKIQADIPAHRGLGIFVLFLGILQIVAFFLRPNADSKYRKFWNWYHHWAGRLALFFAAVNIVLGIHVGGADNSWKIGYGFNLAVILVAVIALEFMLWTRWSKNSTSTPTY</sequence>
<evidence type="ECO:0000256" key="4">
    <source>
        <dbReference type="ARBA" id="ARBA00022729"/>
    </source>
</evidence>
<evidence type="ECO:0000256" key="7">
    <source>
        <dbReference type="ARBA" id="ARBA00023136"/>
    </source>
</evidence>
<keyword evidence="4 9" id="KW-0732">Signal</keyword>
<dbReference type="CDD" id="cd08760">
    <property type="entry name" value="Cyt_b561_FRRS1_like"/>
    <property type="match status" value="1"/>
</dbReference>
<feature type="domain" description="DOMON" evidence="10">
    <location>
        <begin position="67"/>
        <end position="181"/>
    </location>
</feature>
<feature type="transmembrane region" description="Helical" evidence="8">
    <location>
        <begin position="251"/>
        <end position="277"/>
    </location>
</feature>
<evidence type="ECO:0000313" key="12">
    <source>
        <dbReference type="EMBL" id="KAF8726655.1"/>
    </source>
</evidence>
<dbReference type="OrthoDB" id="19261at2759"/>
<comment type="caution">
    <text evidence="12">The sequence shown here is derived from an EMBL/GenBank/DDBJ whole genome shotgun (WGS) entry which is preliminary data.</text>
</comment>
<evidence type="ECO:0000256" key="2">
    <source>
        <dbReference type="ARBA" id="ARBA00022448"/>
    </source>
</evidence>
<gene>
    <name evidence="12" type="ORF">HU200_019116</name>
</gene>
<keyword evidence="3 8" id="KW-0812">Transmembrane</keyword>
<dbReference type="GO" id="GO:0016020">
    <property type="term" value="C:membrane"/>
    <property type="evidence" value="ECO:0007669"/>
    <property type="project" value="UniProtKB-SubCell"/>
</dbReference>
<evidence type="ECO:0000256" key="6">
    <source>
        <dbReference type="ARBA" id="ARBA00022989"/>
    </source>
</evidence>
<keyword evidence="7 8" id="KW-0472">Membrane</keyword>
<comment type="subcellular location">
    <subcellularLocation>
        <location evidence="1">Membrane</location>
    </subcellularLocation>
</comment>
<protein>
    <recommendedName>
        <fullName evidence="14">Cytochrome b561 and DOMON domain-containing protein</fullName>
    </recommendedName>
</protein>
<evidence type="ECO:0000256" key="8">
    <source>
        <dbReference type="SAM" id="Phobius"/>
    </source>
</evidence>
<organism evidence="12 13">
    <name type="scientific">Digitaria exilis</name>
    <dbReference type="NCBI Taxonomy" id="1010633"/>
    <lineage>
        <taxon>Eukaryota</taxon>
        <taxon>Viridiplantae</taxon>
        <taxon>Streptophyta</taxon>
        <taxon>Embryophyta</taxon>
        <taxon>Tracheophyta</taxon>
        <taxon>Spermatophyta</taxon>
        <taxon>Magnoliopsida</taxon>
        <taxon>Liliopsida</taxon>
        <taxon>Poales</taxon>
        <taxon>Poaceae</taxon>
        <taxon>PACMAD clade</taxon>
        <taxon>Panicoideae</taxon>
        <taxon>Panicodae</taxon>
        <taxon>Paniceae</taxon>
        <taxon>Anthephorinae</taxon>
        <taxon>Digitaria</taxon>
    </lineage>
</organism>
<evidence type="ECO:0008006" key="14">
    <source>
        <dbReference type="Google" id="ProtNLM"/>
    </source>
</evidence>
<dbReference type="CDD" id="cd09631">
    <property type="entry name" value="DOMON_DOH"/>
    <property type="match status" value="1"/>
</dbReference>
<dbReference type="SMART" id="SM00664">
    <property type="entry name" value="DoH"/>
    <property type="match status" value="1"/>
</dbReference>
<dbReference type="InterPro" id="IPR005018">
    <property type="entry name" value="DOMON_domain"/>
</dbReference>
<evidence type="ECO:0000256" key="3">
    <source>
        <dbReference type="ARBA" id="ARBA00022692"/>
    </source>
</evidence>
<feature type="transmembrane region" description="Helical" evidence="8">
    <location>
        <begin position="329"/>
        <end position="347"/>
    </location>
</feature>
<feature type="domain" description="Cytochrome b561" evidence="11">
    <location>
        <begin position="184"/>
        <end position="378"/>
    </location>
</feature>
<dbReference type="AlphaFoldDB" id="A0A835F2L7"/>
<dbReference type="PANTHER" id="PTHR23130:SF86">
    <property type="entry name" value="OS05G0556400 PROTEIN"/>
    <property type="match status" value="1"/>
</dbReference>
<evidence type="ECO:0000256" key="5">
    <source>
        <dbReference type="ARBA" id="ARBA00022982"/>
    </source>
</evidence>
<accession>A0A835F2L7</accession>
<feature type="signal peptide" evidence="9">
    <location>
        <begin position="1"/>
        <end position="23"/>
    </location>
</feature>
<dbReference type="InterPro" id="IPR045266">
    <property type="entry name" value="DOH_DOMON"/>
</dbReference>
<feature type="transmembrane region" description="Helical" evidence="8">
    <location>
        <begin position="289"/>
        <end position="308"/>
    </location>
</feature>
<name>A0A835F2L7_9POAL</name>
<keyword evidence="6 8" id="KW-1133">Transmembrane helix</keyword>
<feature type="transmembrane region" description="Helical" evidence="8">
    <location>
        <begin position="223"/>
        <end position="244"/>
    </location>
</feature>
<feature type="chain" id="PRO_5032757247" description="Cytochrome b561 and DOMON domain-containing protein" evidence="9">
    <location>
        <begin position="24"/>
        <end position="387"/>
    </location>
</feature>
<dbReference type="EMBL" id="JACEFO010001646">
    <property type="protein sequence ID" value="KAF8726655.1"/>
    <property type="molecule type" value="Genomic_DNA"/>
</dbReference>
<evidence type="ECO:0000313" key="13">
    <source>
        <dbReference type="Proteomes" id="UP000636709"/>
    </source>
</evidence>
<dbReference type="Gene3D" id="1.20.120.1770">
    <property type="match status" value="1"/>
</dbReference>
<evidence type="ECO:0000256" key="1">
    <source>
        <dbReference type="ARBA" id="ARBA00004370"/>
    </source>
</evidence>
<evidence type="ECO:0000259" key="10">
    <source>
        <dbReference type="PROSITE" id="PS50836"/>
    </source>
</evidence>